<evidence type="ECO:0000256" key="4">
    <source>
        <dbReference type="ARBA" id="ARBA00022692"/>
    </source>
</evidence>
<keyword evidence="2" id="KW-1003">Cell membrane</keyword>
<evidence type="ECO:0000256" key="3">
    <source>
        <dbReference type="ARBA" id="ARBA00022606"/>
    </source>
</evidence>
<dbReference type="Proteomes" id="UP000000311">
    <property type="component" value="Unassembled WGS sequence"/>
</dbReference>
<protein>
    <submittedName>
        <fullName evidence="11">Putative odorant receptor 22c</fullName>
    </submittedName>
</protein>
<dbReference type="PANTHER" id="PTHR21137">
    <property type="entry name" value="ODORANT RECEPTOR"/>
    <property type="match status" value="1"/>
</dbReference>
<dbReference type="GO" id="GO:0005886">
    <property type="term" value="C:plasma membrane"/>
    <property type="evidence" value="ECO:0007669"/>
    <property type="project" value="UniProtKB-SubCell"/>
</dbReference>
<keyword evidence="6 10" id="KW-1133">Transmembrane helix</keyword>
<name>E2AEY0_CAMFO</name>
<evidence type="ECO:0000313" key="12">
    <source>
        <dbReference type="Proteomes" id="UP000000311"/>
    </source>
</evidence>
<comment type="subcellular location">
    <subcellularLocation>
        <location evidence="1">Cell membrane</location>
        <topology evidence="1">Multi-pass membrane protein</topology>
    </subcellularLocation>
</comment>
<evidence type="ECO:0000256" key="5">
    <source>
        <dbReference type="ARBA" id="ARBA00022725"/>
    </source>
</evidence>
<keyword evidence="12" id="KW-1185">Reference proteome</keyword>
<accession>E2AEY0</accession>
<proteinExistence type="predicted"/>
<feature type="transmembrane region" description="Helical" evidence="10">
    <location>
        <begin position="44"/>
        <end position="61"/>
    </location>
</feature>
<dbReference type="AlphaFoldDB" id="E2AEY0"/>
<keyword evidence="5" id="KW-0552">Olfaction</keyword>
<feature type="non-terminal residue" evidence="11">
    <location>
        <position position="121"/>
    </location>
</feature>
<dbReference type="GO" id="GO:0004984">
    <property type="term" value="F:olfactory receptor activity"/>
    <property type="evidence" value="ECO:0007669"/>
    <property type="project" value="InterPro"/>
</dbReference>
<reference evidence="11 12" key="1">
    <citation type="journal article" date="2010" name="Science">
        <title>Genomic comparison of the ants Camponotus floridanus and Harpegnathos saltator.</title>
        <authorList>
            <person name="Bonasio R."/>
            <person name="Zhang G."/>
            <person name="Ye C."/>
            <person name="Mutti N.S."/>
            <person name="Fang X."/>
            <person name="Qin N."/>
            <person name="Donahue G."/>
            <person name="Yang P."/>
            <person name="Li Q."/>
            <person name="Li C."/>
            <person name="Zhang P."/>
            <person name="Huang Z."/>
            <person name="Berger S.L."/>
            <person name="Reinberg D."/>
            <person name="Wang J."/>
            <person name="Liebig J."/>
        </authorList>
    </citation>
    <scope>NUCLEOTIDE SEQUENCE [LARGE SCALE GENOMIC DNA]</scope>
    <source>
        <strain evidence="12">C129</strain>
    </source>
</reference>
<organism evidence="12">
    <name type="scientific">Camponotus floridanus</name>
    <name type="common">Florida carpenter ant</name>
    <dbReference type="NCBI Taxonomy" id="104421"/>
    <lineage>
        <taxon>Eukaryota</taxon>
        <taxon>Metazoa</taxon>
        <taxon>Ecdysozoa</taxon>
        <taxon>Arthropoda</taxon>
        <taxon>Hexapoda</taxon>
        <taxon>Insecta</taxon>
        <taxon>Pterygota</taxon>
        <taxon>Neoptera</taxon>
        <taxon>Endopterygota</taxon>
        <taxon>Hymenoptera</taxon>
        <taxon>Apocrita</taxon>
        <taxon>Aculeata</taxon>
        <taxon>Formicoidea</taxon>
        <taxon>Formicidae</taxon>
        <taxon>Formicinae</taxon>
        <taxon>Camponotus</taxon>
    </lineage>
</organism>
<evidence type="ECO:0000313" key="11">
    <source>
        <dbReference type="EMBL" id="EFN68009.1"/>
    </source>
</evidence>
<keyword evidence="9" id="KW-0807">Transducer</keyword>
<dbReference type="GO" id="GO:0007165">
    <property type="term" value="P:signal transduction"/>
    <property type="evidence" value="ECO:0007669"/>
    <property type="project" value="UniProtKB-KW"/>
</dbReference>
<evidence type="ECO:0000256" key="8">
    <source>
        <dbReference type="ARBA" id="ARBA00023170"/>
    </source>
</evidence>
<sequence>RFAKTINIIFNQVFFIQFFGSILILCTSVYYVSTHMMESESATLIIYTFCMFVQIYLFCWSGNEVILKSMSVGDAIYHMEWILLPISEKKELLMIMKRSTITVKFTSSFLITLSLQSFSSV</sequence>
<evidence type="ECO:0000256" key="6">
    <source>
        <dbReference type="ARBA" id="ARBA00022989"/>
    </source>
</evidence>
<dbReference type="STRING" id="104421.E2AEY0"/>
<evidence type="ECO:0000256" key="10">
    <source>
        <dbReference type="SAM" id="Phobius"/>
    </source>
</evidence>
<evidence type="ECO:0000256" key="2">
    <source>
        <dbReference type="ARBA" id="ARBA00022475"/>
    </source>
</evidence>
<keyword evidence="7 10" id="KW-0472">Membrane</keyword>
<dbReference type="InParanoid" id="E2AEY0"/>
<evidence type="ECO:0000256" key="1">
    <source>
        <dbReference type="ARBA" id="ARBA00004651"/>
    </source>
</evidence>
<gene>
    <name evidence="11" type="ORF">EAG_02449</name>
</gene>
<dbReference type="PANTHER" id="PTHR21137:SF35">
    <property type="entry name" value="ODORANT RECEPTOR 19A-RELATED"/>
    <property type="match status" value="1"/>
</dbReference>
<keyword evidence="4 10" id="KW-0812">Transmembrane</keyword>
<feature type="non-terminal residue" evidence="11">
    <location>
        <position position="1"/>
    </location>
</feature>
<keyword evidence="3" id="KW-0716">Sensory transduction</keyword>
<dbReference type="InterPro" id="IPR004117">
    <property type="entry name" value="7tm6_olfct_rcpt"/>
</dbReference>
<dbReference type="OrthoDB" id="6597368at2759"/>
<evidence type="ECO:0000256" key="9">
    <source>
        <dbReference type="ARBA" id="ARBA00023224"/>
    </source>
</evidence>
<feature type="transmembrane region" description="Helical" evidence="10">
    <location>
        <begin position="12"/>
        <end position="32"/>
    </location>
</feature>
<dbReference type="EMBL" id="GL438975">
    <property type="protein sequence ID" value="EFN68009.1"/>
    <property type="molecule type" value="Genomic_DNA"/>
</dbReference>
<dbReference type="Pfam" id="PF02949">
    <property type="entry name" value="7tm_6"/>
    <property type="match status" value="1"/>
</dbReference>
<evidence type="ECO:0000256" key="7">
    <source>
        <dbReference type="ARBA" id="ARBA00023136"/>
    </source>
</evidence>
<keyword evidence="8 11" id="KW-0675">Receptor</keyword>
<dbReference type="GO" id="GO:0005549">
    <property type="term" value="F:odorant binding"/>
    <property type="evidence" value="ECO:0007669"/>
    <property type="project" value="InterPro"/>
</dbReference>